<accession>A0A0W8I9C2</accession>
<name>A0A0W8I9C2_9MICO</name>
<organism evidence="1 2">
    <name type="scientific">Serinicoccus chungangensis</name>
    <dbReference type="NCBI Taxonomy" id="767452"/>
    <lineage>
        <taxon>Bacteria</taxon>
        <taxon>Bacillati</taxon>
        <taxon>Actinomycetota</taxon>
        <taxon>Actinomycetes</taxon>
        <taxon>Micrococcales</taxon>
        <taxon>Ornithinimicrobiaceae</taxon>
        <taxon>Serinicoccus</taxon>
    </lineage>
</organism>
<protein>
    <submittedName>
        <fullName evidence="1">Uncharacterized protein</fullName>
    </submittedName>
</protein>
<comment type="caution">
    <text evidence="1">The sequence shown here is derived from an EMBL/GenBank/DDBJ whole genome shotgun (WGS) entry which is preliminary data.</text>
</comment>
<keyword evidence="2" id="KW-1185">Reference proteome</keyword>
<dbReference type="Proteomes" id="UP000054837">
    <property type="component" value="Unassembled WGS sequence"/>
</dbReference>
<dbReference type="EMBL" id="LQBL01000015">
    <property type="protein sequence ID" value="KUG56320.1"/>
    <property type="molecule type" value="Genomic_DNA"/>
</dbReference>
<reference evidence="1 2" key="1">
    <citation type="submission" date="2015-12" db="EMBL/GenBank/DDBJ databases">
        <title>Serinicoccus chungangenesis strain CD08_5 genome sequencing and assembly.</title>
        <authorList>
            <person name="Chander A.M."/>
            <person name="Kaur G."/>
            <person name="Nair G.R."/>
            <person name="Dhawan D.K."/>
            <person name="Kochhar R.K."/>
            <person name="Mayilraj S."/>
            <person name="Bhadada S.K."/>
        </authorList>
    </citation>
    <scope>NUCLEOTIDE SEQUENCE [LARGE SCALE GENOMIC DNA]</scope>
    <source>
        <strain evidence="1 2">CD08_5</strain>
    </source>
</reference>
<gene>
    <name evidence="1" type="ORF">AVL62_16295</name>
</gene>
<sequence>MQVDGVMYRRSCGVLSVATSASVGSDDHTDVDGVAIEKREACSGDWFCVVVAHQPGLVDVITVEAALDPLLGGNAPLQGVDHLPCVSTAGPL</sequence>
<evidence type="ECO:0000313" key="1">
    <source>
        <dbReference type="EMBL" id="KUG56320.1"/>
    </source>
</evidence>
<evidence type="ECO:0000313" key="2">
    <source>
        <dbReference type="Proteomes" id="UP000054837"/>
    </source>
</evidence>
<proteinExistence type="predicted"/>
<dbReference type="AlphaFoldDB" id="A0A0W8I9C2"/>